<evidence type="ECO:0000313" key="2">
    <source>
        <dbReference type="EMBL" id="AJG24962.1"/>
    </source>
</evidence>
<keyword evidence="1" id="KW-0812">Transmembrane</keyword>
<evidence type="ECO:0000256" key="1">
    <source>
        <dbReference type="SAM" id="Phobius"/>
    </source>
</evidence>
<keyword evidence="1" id="KW-1133">Transmembrane helix</keyword>
<feature type="transmembrane region" description="Helical" evidence="1">
    <location>
        <begin position="49"/>
        <end position="69"/>
    </location>
</feature>
<name>A0A0C4YGH7_9BURK</name>
<sequence>MGLLIGFAPFVAFFIAMRSISPLAGLAAAFVVSLLLCLRMWRRGESLKVLELGSLALFALLLLYTVSAAPQWTVATVRLAVDAGLLAIVLVSLAIGRPFTLQYAREQVPREYWASPRFLAVNRHITLAWAAALAVMVAADAAAEYVSAIPLWVDVAATVASFAGAVIFTVRYPAAVRRAAEAAASASAAPGRPLA</sequence>
<dbReference type="KEGG" id="cbw:RR42_s3386"/>
<gene>
    <name evidence="2" type="ORF">RR42_s3386</name>
</gene>
<dbReference type="EMBL" id="CP010537">
    <property type="protein sequence ID" value="AJG24962.1"/>
    <property type="molecule type" value="Genomic_DNA"/>
</dbReference>
<dbReference type="Proteomes" id="UP000031843">
    <property type="component" value="Chromosome secondary"/>
</dbReference>
<feature type="transmembrane region" description="Helical" evidence="1">
    <location>
        <begin position="75"/>
        <end position="95"/>
    </location>
</feature>
<feature type="transmembrane region" description="Helical" evidence="1">
    <location>
        <begin position="125"/>
        <end position="143"/>
    </location>
</feature>
<dbReference type="STRING" id="68895.RR42_s3386"/>
<dbReference type="AlphaFoldDB" id="A0A0C4YGH7"/>
<evidence type="ECO:0000313" key="3">
    <source>
        <dbReference type="Proteomes" id="UP000031843"/>
    </source>
</evidence>
<keyword evidence="1" id="KW-0472">Membrane</keyword>
<dbReference type="OrthoDB" id="3870305at2"/>
<protein>
    <recommendedName>
        <fullName evidence="4">Intracellular septation protein A</fullName>
    </recommendedName>
</protein>
<feature type="transmembrane region" description="Helical" evidence="1">
    <location>
        <begin position="12"/>
        <end position="37"/>
    </location>
</feature>
<reference evidence="2 3" key="1">
    <citation type="journal article" date="2015" name="Genome Announc.">
        <title>Complete Genome Sequence of Cupriavidus basilensis 4G11, Isolated from the Oak Ridge Field Research Center Site.</title>
        <authorList>
            <person name="Ray J."/>
            <person name="Waters R.J."/>
            <person name="Skerker J.M."/>
            <person name="Kuehl J.V."/>
            <person name="Price M.N."/>
            <person name="Huang J."/>
            <person name="Chakraborty R."/>
            <person name="Arkin A.P."/>
            <person name="Deutschbauer A."/>
        </authorList>
    </citation>
    <scope>NUCLEOTIDE SEQUENCE [LARGE SCALE GENOMIC DNA]</scope>
    <source>
        <strain evidence="2">4G11</strain>
    </source>
</reference>
<proteinExistence type="predicted"/>
<feature type="transmembrane region" description="Helical" evidence="1">
    <location>
        <begin position="149"/>
        <end position="170"/>
    </location>
</feature>
<keyword evidence="3" id="KW-1185">Reference proteome</keyword>
<organism evidence="2 3">
    <name type="scientific">Cupriavidus basilensis</name>
    <dbReference type="NCBI Taxonomy" id="68895"/>
    <lineage>
        <taxon>Bacteria</taxon>
        <taxon>Pseudomonadati</taxon>
        <taxon>Pseudomonadota</taxon>
        <taxon>Betaproteobacteria</taxon>
        <taxon>Burkholderiales</taxon>
        <taxon>Burkholderiaceae</taxon>
        <taxon>Cupriavidus</taxon>
    </lineage>
</organism>
<dbReference type="RefSeq" id="WP_043357347.1">
    <property type="nucleotide sequence ID" value="NZ_CP010537.1"/>
</dbReference>
<evidence type="ECO:0008006" key="4">
    <source>
        <dbReference type="Google" id="ProtNLM"/>
    </source>
</evidence>
<accession>A0A0C4YGH7</accession>